<evidence type="ECO:0000259" key="1">
    <source>
        <dbReference type="Pfam" id="PF01425"/>
    </source>
</evidence>
<comment type="caution">
    <text evidence="3">The sequence shown here is derived from an EMBL/GenBank/DDBJ whole genome shotgun (WGS) entry which is preliminary data.</text>
</comment>
<evidence type="ECO:0008006" key="5">
    <source>
        <dbReference type="Google" id="ProtNLM"/>
    </source>
</evidence>
<dbReference type="PANTHER" id="PTHR46310:SF7">
    <property type="entry name" value="AMIDASE 1"/>
    <property type="match status" value="1"/>
</dbReference>
<organism evidence="3 4">
    <name type="scientific">Hohenbuehelia grisea</name>
    <dbReference type="NCBI Taxonomy" id="104357"/>
    <lineage>
        <taxon>Eukaryota</taxon>
        <taxon>Fungi</taxon>
        <taxon>Dikarya</taxon>
        <taxon>Basidiomycota</taxon>
        <taxon>Agaricomycotina</taxon>
        <taxon>Agaricomycetes</taxon>
        <taxon>Agaricomycetidae</taxon>
        <taxon>Agaricales</taxon>
        <taxon>Pleurotineae</taxon>
        <taxon>Pleurotaceae</taxon>
        <taxon>Hohenbuehelia</taxon>
    </lineage>
</organism>
<dbReference type="Gene3D" id="3.90.1300.10">
    <property type="entry name" value="Amidase signature (AS) domain"/>
    <property type="match status" value="1"/>
</dbReference>
<keyword evidence="4" id="KW-1185">Reference proteome</keyword>
<proteinExistence type="predicted"/>
<dbReference type="InterPro" id="IPR058329">
    <property type="entry name" value="Arp1_N"/>
</dbReference>
<sequence length="675" mass="73122">MLRSPWPLTGIIIFTWSSLIFEMCVSATNLAFILGEELYYAQSPSPKVPGPVILNLGGLPTSLPREYIPLTSIHTDVSNIRAETLSLIIQHFGEVDDVWTDRFLRALAITYDGTGDACIDESALGWMADNNITDLYLGAARLCVGSDIADDIAILPLTSSLPDGPHLCTNHLGPDDVSCLDTYRLMEDTYEAFIYGTLLTGGDWMETHMTLQSTQGDTSASFIPIPSRIPSFSSGLPLAGLRFALKDIFDVEGLHTYAGSIPYGMTRPLPSHTAPSVQRLLDLGATLVGKTKTSQFAHGANPWDFIDFGYPWNPRGDGFLTASSSSSGSACAIAAYGWIDFAVGSDTRGSVRKPAALVGALGIRPSHGAITLEGVVPLAEEMDTAGILSRDVEIFHKVAMLWYPEVSTPFDLISTTFPTSLIYPTDHFPVTYPSAQRVIDEFIMRASAQFGMTVVPTDMTASLIPIFPNSNFTQFQVLSNILAEYYSYTEVALPLVRAYQAIHGVDSLPPLDTIPQRIFARAKHFTAEDYATAVQSQREFTAAVSTHVLRPDPISCSESIMVYDIGFGGVPSYRLQSLNQLEGARDLPLNSPWEMSNIADGLNYLAAAGGLPEVTVPIGQVPYLSHVTSRMEVLPVAIQLVAHRGCDAMLLNFVAALKGRGVIGSIQVGNMTFAE</sequence>
<name>A0ABR3J469_9AGAR</name>
<accession>A0ABR3J469</accession>
<dbReference type="InterPro" id="IPR036928">
    <property type="entry name" value="AS_sf"/>
</dbReference>
<gene>
    <name evidence="3" type="ORF">HGRIS_010276</name>
</gene>
<dbReference type="SUPFAM" id="SSF75304">
    <property type="entry name" value="Amidase signature (AS) enzymes"/>
    <property type="match status" value="1"/>
</dbReference>
<reference evidence="4" key="1">
    <citation type="submission" date="2024-06" db="EMBL/GenBank/DDBJ databases">
        <title>Multi-omics analyses provide insights into the biosynthesis of the anticancer antibiotic pleurotin in Hohenbuehelia grisea.</title>
        <authorList>
            <person name="Weaver J.A."/>
            <person name="Alberti F."/>
        </authorList>
    </citation>
    <scope>NUCLEOTIDE SEQUENCE [LARGE SCALE GENOMIC DNA]</scope>
    <source>
        <strain evidence="4">T-177</strain>
    </source>
</reference>
<feature type="domain" description="Amidase" evidence="1">
    <location>
        <begin position="235"/>
        <end position="393"/>
    </location>
</feature>
<dbReference type="Proteomes" id="UP001556367">
    <property type="component" value="Unassembled WGS sequence"/>
</dbReference>
<evidence type="ECO:0000259" key="2">
    <source>
        <dbReference type="Pfam" id="PF26053"/>
    </source>
</evidence>
<dbReference type="Pfam" id="PF26053">
    <property type="entry name" value="DUF8016"/>
    <property type="match status" value="1"/>
</dbReference>
<dbReference type="InterPro" id="IPR023631">
    <property type="entry name" value="Amidase_dom"/>
</dbReference>
<dbReference type="EMBL" id="JASNQZ010000012">
    <property type="protein sequence ID" value="KAL0950297.1"/>
    <property type="molecule type" value="Genomic_DNA"/>
</dbReference>
<feature type="domain" description="Scytalone dehydratase-like protein Arp1 N-terminal" evidence="2">
    <location>
        <begin position="65"/>
        <end position="183"/>
    </location>
</feature>
<evidence type="ECO:0000313" key="4">
    <source>
        <dbReference type="Proteomes" id="UP001556367"/>
    </source>
</evidence>
<protein>
    <recommendedName>
        <fullName evidence="5">Amidase domain-containing protein</fullName>
    </recommendedName>
</protein>
<evidence type="ECO:0000313" key="3">
    <source>
        <dbReference type="EMBL" id="KAL0950297.1"/>
    </source>
</evidence>
<dbReference type="PANTHER" id="PTHR46310">
    <property type="entry name" value="AMIDASE 1"/>
    <property type="match status" value="1"/>
</dbReference>
<dbReference type="Pfam" id="PF01425">
    <property type="entry name" value="Amidase"/>
    <property type="match status" value="1"/>
</dbReference>